<dbReference type="RefSeq" id="WP_345644024.1">
    <property type="nucleotide sequence ID" value="NZ_BAABLY010000025.1"/>
</dbReference>
<gene>
    <name evidence="7" type="ORF">WHI96_18365</name>
</gene>
<keyword evidence="8" id="KW-1185">Reference proteome</keyword>
<dbReference type="PIRSF" id="PIRSF001369">
    <property type="entry name" value="Citrate_synth"/>
    <property type="match status" value="1"/>
</dbReference>
<dbReference type="Proteomes" id="UP001464923">
    <property type="component" value="Unassembled WGS sequence"/>
</dbReference>
<dbReference type="Pfam" id="PF00285">
    <property type="entry name" value="Citrate_synt"/>
    <property type="match status" value="1"/>
</dbReference>
<dbReference type="Gene3D" id="1.10.580.10">
    <property type="entry name" value="Citrate Synthase, domain 1"/>
    <property type="match status" value="1"/>
</dbReference>
<dbReference type="InterPro" id="IPR016143">
    <property type="entry name" value="Citrate_synth-like_sm_a-sub"/>
</dbReference>
<dbReference type="InterPro" id="IPR036969">
    <property type="entry name" value="Citrate_synthase_sf"/>
</dbReference>
<dbReference type="SUPFAM" id="SSF48256">
    <property type="entry name" value="Citrate synthase"/>
    <property type="match status" value="1"/>
</dbReference>
<comment type="similarity">
    <text evidence="2 5 6">Belongs to the citrate synthase family.</text>
</comment>
<protein>
    <recommendedName>
        <fullName evidence="5">Citrate synthase</fullName>
    </recommendedName>
</protein>
<dbReference type="InterPro" id="IPR016142">
    <property type="entry name" value="Citrate_synth-like_lrg_a-sub"/>
</dbReference>
<evidence type="ECO:0000313" key="7">
    <source>
        <dbReference type="EMBL" id="MEQ3540777.1"/>
    </source>
</evidence>
<evidence type="ECO:0000313" key="8">
    <source>
        <dbReference type="Proteomes" id="UP001464923"/>
    </source>
</evidence>
<evidence type="ECO:0000256" key="1">
    <source>
        <dbReference type="ARBA" id="ARBA00005163"/>
    </source>
</evidence>
<dbReference type="PANTHER" id="PTHR11739:SF4">
    <property type="entry name" value="CITRATE SYNTHASE, PEROXISOMAL"/>
    <property type="match status" value="1"/>
</dbReference>
<accession>A0ABV1JXS8</accession>
<name>A0ABV1JXS8_9PSEU</name>
<keyword evidence="7" id="KW-0012">Acyltransferase</keyword>
<keyword evidence="3 5" id="KW-0808">Transferase</keyword>
<dbReference type="PRINTS" id="PR00143">
    <property type="entry name" value="CITRTSNTHASE"/>
</dbReference>
<evidence type="ECO:0000256" key="6">
    <source>
        <dbReference type="RuleBase" id="RU003406"/>
    </source>
</evidence>
<dbReference type="PANTHER" id="PTHR11739">
    <property type="entry name" value="CITRATE SYNTHASE"/>
    <property type="match status" value="1"/>
</dbReference>
<dbReference type="Gene3D" id="1.10.230.10">
    <property type="entry name" value="Cytochrome P450-Terp, domain 2"/>
    <property type="match status" value="1"/>
</dbReference>
<dbReference type="NCBIfam" id="NF010636">
    <property type="entry name" value="PRK14033.1"/>
    <property type="match status" value="1"/>
</dbReference>
<dbReference type="InterPro" id="IPR002020">
    <property type="entry name" value="Citrate_synthase"/>
</dbReference>
<comment type="catalytic activity">
    <reaction evidence="4">
        <text>oxaloacetate + acetyl-CoA + H2O = citrate + CoA + H(+)</text>
        <dbReference type="Rhea" id="RHEA:16845"/>
        <dbReference type="ChEBI" id="CHEBI:15377"/>
        <dbReference type="ChEBI" id="CHEBI:15378"/>
        <dbReference type="ChEBI" id="CHEBI:16452"/>
        <dbReference type="ChEBI" id="CHEBI:16947"/>
        <dbReference type="ChEBI" id="CHEBI:57287"/>
        <dbReference type="ChEBI" id="CHEBI:57288"/>
        <dbReference type="EC" id="2.3.3.16"/>
    </reaction>
</comment>
<dbReference type="InterPro" id="IPR024176">
    <property type="entry name" value="Citrate_synthase_bac-typ"/>
</dbReference>
<dbReference type="PROSITE" id="PS00480">
    <property type="entry name" value="CITRATE_SYNTHASE"/>
    <property type="match status" value="1"/>
</dbReference>
<dbReference type="GO" id="GO:0036440">
    <property type="term" value="F:citrate synthase activity"/>
    <property type="evidence" value="ECO:0007669"/>
    <property type="project" value="UniProtKB-EC"/>
</dbReference>
<organism evidence="7 8">
    <name type="scientific">Pseudonocardia tropica</name>
    <dbReference type="NCBI Taxonomy" id="681289"/>
    <lineage>
        <taxon>Bacteria</taxon>
        <taxon>Bacillati</taxon>
        <taxon>Actinomycetota</taxon>
        <taxon>Actinomycetes</taxon>
        <taxon>Pseudonocardiales</taxon>
        <taxon>Pseudonocardiaceae</taxon>
        <taxon>Pseudonocardia</taxon>
    </lineage>
</organism>
<dbReference type="InterPro" id="IPR019810">
    <property type="entry name" value="Citrate_synthase_AS"/>
</dbReference>
<reference evidence="7 8" key="1">
    <citation type="submission" date="2024-03" db="EMBL/GenBank/DDBJ databases">
        <title>Draft genome sequence of Pseudonocardia tropica JCM 19149.</title>
        <authorList>
            <person name="Butdee W."/>
            <person name="Duangmal K."/>
        </authorList>
    </citation>
    <scope>NUCLEOTIDE SEQUENCE [LARGE SCALE GENOMIC DNA]</scope>
    <source>
        <strain evidence="7 8">JCM 19149</strain>
    </source>
</reference>
<sequence>MTDNPRDTHVRRGLVGVVADTTSISDVDPCRNVLLYRGYPASGLTARHTFLDVAHLLWTGELPDAAELATLERRERSLRTLDPACEAMLLSLPTDCHPMDVLRTAVSRIGAADPATADRSTDASADKAVELLAVLPTVVALDQRRRRGLDPIPPDPGLGHAENVFHMTFGEVPEPEVVRAFEIAMILYADHGFSASTFAARTVTSTRSDLYSAVVAALGALKGELHGGANEAVLNQFAEIGDPDHVDDWLAARLEAGERVMGFGHRVYKRGDSRVPALHTQMRRVAELRGGRDLMAHYEVLAGAMLREKGLRPNLDYAAGPLFHLMGFDTPLFTALFAMSRISGWTAHVIEQAAHDVLIRPVSRYDGKSRREVDAVR</sequence>
<comment type="pathway">
    <text evidence="1">Carbohydrate metabolism; tricarboxylic acid cycle.</text>
</comment>
<comment type="caution">
    <text evidence="7">The sequence shown here is derived from an EMBL/GenBank/DDBJ whole genome shotgun (WGS) entry which is preliminary data.</text>
</comment>
<evidence type="ECO:0000256" key="5">
    <source>
        <dbReference type="PIRNR" id="PIRNR001369"/>
    </source>
</evidence>
<dbReference type="GO" id="GO:0050440">
    <property type="term" value="F:2-methylcitrate synthase activity"/>
    <property type="evidence" value="ECO:0007669"/>
    <property type="project" value="UniProtKB-EC"/>
</dbReference>
<evidence type="ECO:0000256" key="2">
    <source>
        <dbReference type="ARBA" id="ARBA00010566"/>
    </source>
</evidence>
<evidence type="ECO:0000256" key="4">
    <source>
        <dbReference type="ARBA" id="ARBA00049288"/>
    </source>
</evidence>
<proteinExistence type="inferred from homology"/>
<evidence type="ECO:0000256" key="3">
    <source>
        <dbReference type="ARBA" id="ARBA00022679"/>
    </source>
</evidence>
<dbReference type="EMBL" id="JBEDNP010000010">
    <property type="protein sequence ID" value="MEQ3540777.1"/>
    <property type="molecule type" value="Genomic_DNA"/>
</dbReference>